<protein>
    <recommendedName>
        <fullName evidence="6">WD40 repeat protein</fullName>
    </recommendedName>
</protein>
<evidence type="ECO:0008006" key="6">
    <source>
        <dbReference type="Google" id="ProtNLM"/>
    </source>
</evidence>
<dbReference type="PANTHER" id="PTHR36842">
    <property type="entry name" value="PROTEIN TOLB HOMOLOG"/>
    <property type="match status" value="1"/>
</dbReference>
<evidence type="ECO:0000313" key="5">
    <source>
        <dbReference type="Proteomes" id="UP001370348"/>
    </source>
</evidence>
<evidence type="ECO:0000256" key="1">
    <source>
        <dbReference type="ARBA" id="ARBA00009820"/>
    </source>
</evidence>
<evidence type="ECO:0000256" key="3">
    <source>
        <dbReference type="SAM" id="SignalP"/>
    </source>
</evidence>
<reference evidence="4 5" key="1">
    <citation type="submission" date="2021-12" db="EMBL/GenBank/DDBJ databases">
        <title>Discovery of the Pendulisporaceae a myxobacterial family with distinct sporulation behavior and unique specialized metabolism.</title>
        <authorList>
            <person name="Garcia R."/>
            <person name="Popoff A."/>
            <person name="Bader C.D."/>
            <person name="Loehr J."/>
            <person name="Walesch S."/>
            <person name="Walt C."/>
            <person name="Boldt J."/>
            <person name="Bunk B."/>
            <person name="Haeckl F.J.F.P.J."/>
            <person name="Gunesch A.P."/>
            <person name="Birkelbach J."/>
            <person name="Nuebel U."/>
            <person name="Pietschmann T."/>
            <person name="Bach T."/>
            <person name="Mueller R."/>
        </authorList>
    </citation>
    <scope>NUCLEOTIDE SEQUENCE [LARGE SCALE GENOMIC DNA]</scope>
    <source>
        <strain evidence="4 5">MSr11954</strain>
    </source>
</reference>
<keyword evidence="3" id="KW-0732">Signal</keyword>
<accession>A0ABZ2LX65</accession>
<evidence type="ECO:0000313" key="4">
    <source>
        <dbReference type="EMBL" id="WXB14935.1"/>
    </source>
</evidence>
<organism evidence="4 5">
    <name type="scientific">Pendulispora albinea</name>
    <dbReference type="NCBI Taxonomy" id="2741071"/>
    <lineage>
        <taxon>Bacteria</taxon>
        <taxon>Pseudomonadati</taxon>
        <taxon>Myxococcota</taxon>
        <taxon>Myxococcia</taxon>
        <taxon>Myxococcales</taxon>
        <taxon>Sorangiineae</taxon>
        <taxon>Pendulisporaceae</taxon>
        <taxon>Pendulispora</taxon>
    </lineage>
</organism>
<gene>
    <name evidence="4" type="ORF">LZC94_44835</name>
</gene>
<feature type="chain" id="PRO_5047314675" description="WD40 repeat protein" evidence="3">
    <location>
        <begin position="22"/>
        <end position="332"/>
    </location>
</feature>
<feature type="region of interest" description="Disordered" evidence="2">
    <location>
        <begin position="22"/>
        <end position="52"/>
    </location>
</feature>
<evidence type="ECO:0000256" key="2">
    <source>
        <dbReference type="SAM" id="MobiDB-lite"/>
    </source>
</evidence>
<dbReference type="Pfam" id="PF07676">
    <property type="entry name" value="PD40"/>
    <property type="match status" value="4"/>
</dbReference>
<dbReference type="InterPro" id="IPR011659">
    <property type="entry name" value="WD40"/>
</dbReference>
<comment type="similarity">
    <text evidence="1">Belongs to the TolB family.</text>
</comment>
<keyword evidence="5" id="KW-1185">Reference proteome</keyword>
<dbReference type="EMBL" id="CP089984">
    <property type="protein sequence ID" value="WXB14935.1"/>
    <property type="molecule type" value="Genomic_DNA"/>
</dbReference>
<feature type="compositionally biased region" description="Basic and acidic residues" evidence="2">
    <location>
        <begin position="22"/>
        <end position="36"/>
    </location>
</feature>
<name>A0ABZ2LX65_9BACT</name>
<feature type="signal peptide" evidence="3">
    <location>
        <begin position="1"/>
        <end position="21"/>
    </location>
</feature>
<dbReference type="PANTHER" id="PTHR36842:SF1">
    <property type="entry name" value="PROTEIN TOLB"/>
    <property type="match status" value="1"/>
</dbReference>
<dbReference type="SUPFAM" id="SSF82171">
    <property type="entry name" value="DPP6 N-terminal domain-like"/>
    <property type="match status" value="1"/>
</dbReference>
<proteinExistence type="inferred from homology"/>
<dbReference type="RefSeq" id="WP_394824559.1">
    <property type="nucleotide sequence ID" value="NZ_CP089984.1"/>
</dbReference>
<dbReference type="Proteomes" id="UP001370348">
    <property type="component" value="Chromosome"/>
</dbReference>
<dbReference type="Gene3D" id="2.120.10.30">
    <property type="entry name" value="TolB, C-terminal domain"/>
    <property type="match status" value="1"/>
</dbReference>
<sequence length="332" mass="36045">MRKVSTVLVACLLGACAGEHAGTRTSHDARADHEARSTIAPGHTNESSARRGAIDGSSAWRVVIDGEPELAFPKVVTTEHSEVKLTFSPDGRRMLWGSTDRTGGAGAWDIWEVVREGQGWSPPHPVPFNSAGNDFDPSFAPDGSGVYFFSNRPQGLGGDDVYFVSFRDGTYGEPANLGPHVNSAGDEWGPVVAPDGQHLLFASDGRGGSGKHDLFWSARRDRGWAPAENLGPDINSERDDFDAAFLHDGRTLVFASERRGDDRVDLYTSVPSGGRYQAPTWLGATVNSDTTWDFGAAIDPREPGVFYYNSQRPPNTLGRSDIYRVRYHLAPP</sequence>
<dbReference type="InterPro" id="IPR011042">
    <property type="entry name" value="6-blade_b-propeller_TolB-like"/>
</dbReference>
<dbReference type="PROSITE" id="PS51257">
    <property type="entry name" value="PROKAR_LIPOPROTEIN"/>
    <property type="match status" value="1"/>
</dbReference>